<evidence type="ECO:0000256" key="1">
    <source>
        <dbReference type="SAM" id="MobiDB-lite"/>
    </source>
</evidence>
<protein>
    <submittedName>
        <fullName evidence="2">Uncharacterized protein</fullName>
    </submittedName>
</protein>
<dbReference type="GeneID" id="90952846"/>
<name>A0A7T6XJY4_PENDI</name>
<dbReference type="Proteomes" id="UP000595662">
    <property type="component" value="Chromosome 2"/>
</dbReference>
<accession>A0A7T6XJY4</accession>
<proteinExistence type="predicted"/>
<organism evidence="2 3">
    <name type="scientific">Penicillium digitatum</name>
    <name type="common">Green mold</name>
    <dbReference type="NCBI Taxonomy" id="36651"/>
    <lineage>
        <taxon>Eukaryota</taxon>
        <taxon>Fungi</taxon>
        <taxon>Dikarya</taxon>
        <taxon>Ascomycota</taxon>
        <taxon>Pezizomycotina</taxon>
        <taxon>Eurotiomycetes</taxon>
        <taxon>Eurotiomycetidae</taxon>
        <taxon>Eurotiales</taxon>
        <taxon>Aspergillaceae</taxon>
        <taxon>Penicillium</taxon>
    </lineage>
</organism>
<feature type="region of interest" description="Disordered" evidence="1">
    <location>
        <begin position="1"/>
        <end position="57"/>
    </location>
</feature>
<evidence type="ECO:0000313" key="3">
    <source>
        <dbReference type="Proteomes" id="UP000595662"/>
    </source>
</evidence>
<sequence>MTSQVDRCMTNRGLQEGSSAEVSPVRSPQWETTGRQSKAGDRLRPPQVINPGTRTGSCRIWPGTRSLAYGAAYSEYWD</sequence>
<evidence type="ECO:0000313" key="2">
    <source>
        <dbReference type="EMBL" id="QQK42521.1"/>
    </source>
</evidence>
<dbReference type="AlphaFoldDB" id="A0A7T6XJY4"/>
<reference evidence="2 3" key="1">
    <citation type="submission" date="2020-08" db="EMBL/GenBank/DDBJ databases">
        <title>The completed genome sequence of the pathogenic ascomycete fungus Penicillium digitatum.</title>
        <authorList>
            <person name="Wang M."/>
        </authorList>
    </citation>
    <scope>NUCLEOTIDE SEQUENCE [LARGE SCALE GENOMIC DNA]</scope>
    <source>
        <strain evidence="2 3">PdW03</strain>
    </source>
</reference>
<dbReference type="EMBL" id="CP060775">
    <property type="protein sequence ID" value="QQK42521.1"/>
    <property type="molecule type" value="Genomic_DNA"/>
</dbReference>
<dbReference type="RefSeq" id="XP_065956428.1">
    <property type="nucleotide sequence ID" value="XM_066101345.1"/>
</dbReference>
<gene>
    <name evidence="2" type="ORF">Pdw03_6422</name>
</gene>
<feature type="compositionally biased region" description="Polar residues" evidence="1">
    <location>
        <begin position="12"/>
        <end position="21"/>
    </location>
</feature>